<gene>
    <name evidence="1" type="ORF">ENT17_05245</name>
</gene>
<comment type="caution">
    <text evidence="1">The sequence shown here is derived from an EMBL/GenBank/DDBJ whole genome shotgun (WGS) entry which is preliminary data.</text>
</comment>
<dbReference type="EMBL" id="DSXR01000052">
    <property type="protein sequence ID" value="HGS87007.1"/>
    <property type="molecule type" value="Genomic_DNA"/>
</dbReference>
<reference evidence="1" key="1">
    <citation type="journal article" date="2020" name="mSystems">
        <title>Genome- and Community-Level Interaction Insights into Carbon Utilization and Element Cycling Functions of Hydrothermarchaeota in Hydrothermal Sediment.</title>
        <authorList>
            <person name="Zhou Z."/>
            <person name="Liu Y."/>
            <person name="Xu W."/>
            <person name="Pan J."/>
            <person name="Luo Z.H."/>
            <person name="Li M."/>
        </authorList>
    </citation>
    <scope>NUCLEOTIDE SEQUENCE [LARGE SCALE GENOMIC DNA]</scope>
    <source>
        <strain evidence="1">SpSt-556</strain>
    </source>
</reference>
<protein>
    <submittedName>
        <fullName evidence="1">Uncharacterized protein</fullName>
    </submittedName>
</protein>
<organism evidence="1">
    <name type="scientific">Bellilinea caldifistulae</name>
    <dbReference type="NCBI Taxonomy" id="360411"/>
    <lineage>
        <taxon>Bacteria</taxon>
        <taxon>Bacillati</taxon>
        <taxon>Chloroflexota</taxon>
        <taxon>Anaerolineae</taxon>
        <taxon>Anaerolineales</taxon>
        <taxon>Anaerolineaceae</taxon>
        <taxon>Bellilinea</taxon>
    </lineage>
</organism>
<evidence type="ECO:0000313" key="1">
    <source>
        <dbReference type="EMBL" id="HGS87007.1"/>
    </source>
</evidence>
<sequence length="189" mass="21566">MSEEKRAKFIPFHAINEFMLPEYRLKLLQEVFGNFDQLSEQRKSSINRLVKKLVKVAGFRNSTLAPVALKSRAAVSAFERSPEMVAQICQAWFELHTDLATRVAEFLKSRGWEVLPVEADRAVLPGFLTRWPEKDNFVTLDDAFAQAYPDDTTHEYDLNMMMVWVSGRLPIELVTEEDGQQPAGGEEEG</sequence>
<accession>A0A7C4Q1B8</accession>
<proteinExistence type="predicted"/>
<dbReference type="AlphaFoldDB" id="A0A7C4Q1B8"/>
<name>A0A7C4Q1B8_9CHLR</name>